<dbReference type="InParanoid" id="B9RF55"/>
<evidence type="ECO:0000259" key="4">
    <source>
        <dbReference type="SMART" id="SM00385"/>
    </source>
</evidence>
<sequence length="221" mass="25154">MEVMVGSETYSALGLYESGGRISGTPRVLLLLASVLERSTQKNDRLLEGSRRKDVVTVFHGSRSPSLSIRQYIERVFKYTKCSTSCFVVAYIYVERFLRRMDACLTSLNVHRLLITSIMLAAKFLDDECYNNAYYAKVGGVSTPEMNRMETKLLFNLDFRLQVTVEAFRSYCLKLERECGGEYRIERPIHVHGPKGVGRQNRSDIQNASTFASFSQSQRAT</sequence>
<keyword evidence="2" id="KW-0132">Cell division</keyword>
<keyword evidence="3" id="KW-0131">Cell cycle</keyword>
<dbReference type="OMA" id="MFHASEV"/>
<protein>
    <submittedName>
        <fullName evidence="5">Cyclin-dependent protein kinase, putative</fullName>
    </submittedName>
</protein>
<dbReference type="GO" id="GO:0051301">
    <property type="term" value="P:cell division"/>
    <property type="evidence" value="ECO:0007669"/>
    <property type="project" value="UniProtKB-KW"/>
</dbReference>
<dbReference type="STRING" id="3988.B9RF55"/>
<gene>
    <name evidence="5" type="ORF">RCOM_1431440</name>
</gene>
<feature type="domain" description="Cyclin-like" evidence="4">
    <location>
        <begin position="71"/>
        <end position="155"/>
    </location>
</feature>
<dbReference type="AlphaFoldDB" id="B9RF55"/>
<accession>B9RF55</accession>
<name>B9RF55_RICCO</name>
<dbReference type="GO" id="GO:0016301">
    <property type="term" value="F:kinase activity"/>
    <property type="evidence" value="ECO:0007669"/>
    <property type="project" value="UniProtKB-KW"/>
</dbReference>
<evidence type="ECO:0000313" key="6">
    <source>
        <dbReference type="Proteomes" id="UP000008311"/>
    </source>
</evidence>
<evidence type="ECO:0000256" key="2">
    <source>
        <dbReference type="ARBA" id="ARBA00022618"/>
    </source>
</evidence>
<evidence type="ECO:0000256" key="1">
    <source>
        <dbReference type="ARBA" id="ARBA00007215"/>
    </source>
</evidence>
<dbReference type="KEGG" id="rcu:8285558"/>
<dbReference type="EMBL" id="EQ973777">
    <property type="protein sequence ID" value="EEF49826.1"/>
    <property type="molecule type" value="Genomic_DNA"/>
</dbReference>
<dbReference type="GO" id="GO:0019901">
    <property type="term" value="F:protein kinase binding"/>
    <property type="evidence" value="ECO:0007669"/>
    <property type="project" value="InterPro"/>
</dbReference>
<dbReference type="InterPro" id="IPR036915">
    <property type="entry name" value="Cyclin-like_sf"/>
</dbReference>
<dbReference type="FunCoup" id="B9RF55">
    <property type="interactions" value="439"/>
</dbReference>
<evidence type="ECO:0000313" key="5">
    <source>
        <dbReference type="EMBL" id="EEF49826.1"/>
    </source>
</evidence>
<dbReference type="eggNOG" id="KOG1674">
    <property type="taxonomic scope" value="Eukaryota"/>
</dbReference>
<reference evidence="6" key="1">
    <citation type="journal article" date="2010" name="Nat. Biotechnol.">
        <title>Draft genome sequence of the oilseed species Ricinus communis.</title>
        <authorList>
            <person name="Chan A.P."/>
            <person name="Crabtree J."/>
            <person name="Zhao Q."/>
            <person name="Lorenzi H."/>
            <person name="Orvis J."/>
            <person name="Puiu D."/>
            <person name="Melake-Berhan A."/>
            <person name="Jones K.M."/>
            <person name="Redman J."/>
            <person name="Chen G."/>
            <person name="Cahoon E.B."/>
            <person name="Gedil M."/>
            <person name="Stanke M."/>
            <person name="Haas B.J."/>
            <person name="Wortman J.R."/>
            <person name="Fraser-Liggett C.M."/>
            <person name="Ravel J."/>
            <person name="Rabinowicz P.D."/>
        </authorList>
    </citation>
    <scope>NUCLEOTIDE SEQUENCE [LARGE SCALE GENOMIC DNA]</scope>
    <source>
        <strain evidence="6">cv. Hale</strain>
    </source>
</reference>
<dbReference type="Gene3D" id="1.10.472.10">
    <property type="entry name" value="Cyclin-like"/>
    <property type="match status" value="1"/>
</dbReference>
<keyword evidence="6" id="KW-1185">Reference proteome</keyword>
<dbReference type="InterPro" id="IPR013922">
    <property type="entry name" value="Cyclin_PHO80-like"/>
</dbReference>
<dbReference type="InterPro" id="IPR013763">
    <property type="entry name" value="Cyclin-like_dom"/>
</dbReference>
<dbReference type="SMART" id="SM00385">
    <property type="entry name" value="CYCLIN"/>
    <property type="match status" value="1"/>
</dbReference>
<dbReference type="OrthoDB" id="337735at2759"/>
<evidence type="ECO:0000256" key="3">
    <source>
        <dbReference type="ARBA" id="ARBA00023306"/>
    </source>
</evidence>
<keyword evidence="5" id="KW-0808">Transferase</keyword>
<dbReference type="PANTHER" id="PTHR15615">
    <property type="match status" value="1"/>
</dbReference>
<comment type="similarity">
    <text evidence="1">Belongs to the cyclin family. Cyclin U/P subfamily.</text>
</comment>
<dbReference type="SUPFAM" id="SSF47954">
    <property type="entry name" value="Cyclin-like"/>
    <property type="match status" value="1"/>
</dbReference>
<dbReference type="Pfam" id="PF08613">
    <property type="entry name" value="Cyclin"/>
    <property type="match status" value="1"/>
</dbReference>
<proteinExistence type="inferred from homology"/>
<dbReference type="PANTHER" id="PTHR15615:SF80">
    <property type="entry name" value="CYCLIN"/>
    <property type="match status" value="1"/>
</dbReference>
<keyword evidence="5" id="KW-0418">Kinase</keyword>
<dbReference type="Proteomes" id="UP000008311">
    <property type="component" value="Unassembled WGS sequence"/>
</dbReference>
<organism evidence="5 6">
    <name type="scientific">Ricinus communis</name>
    <name type="common">Castor bean</name>
    <dbReference type="NCBI Taxonomy" id="3988"/>
    <lineage>
        <taxon>Eukaryota</taxon>
        <taxon>Viridiplantae</taxon>
        <taxon>Streptophyta</taxon>
        <taxon>Embryophyta</taxon>
        <taxon>Tracheophyta</taxon>
        <taxon>Spermatophyta</taxon>
        <taxon>Magnoliopsida</taxon>
        <taxon>eudicotyledons</taxon>
        <taxon>Gunneridae</taxon>
        <taxon>Pentapetalae</taxon>
        <taxon>rosids</taxon>
        <taxon>fabids</taxon>
        <taxon>Malpighiales</taxon>
        <taxon>Euphorbiaceae</taxon>
        <taxon>Acalyphoideae</taxon>
        <taxon>Acalypheae</taxon>
        <taxon>Ricinus</taxon>
    </lineage>
</organism>